<dbReference type="Pfam" id="PF11799">
    <property type="entry name" value="IMS_C"/>
    <property type="match status" value="1"/>
</dbReference>
<dbReference type="GO" id="GO:0008168">
    <property type="term" value="F:methyltransferase activity"/>
    <property type="evidence" value="ECO:0007669"/>
    <property type="project" value="UniProtKB-KW"/>
</dbReference>
<dbReference type="InterPro" id="IPR043502">
    <property type="entry name" value="DNA/RNA_pol_sf"/>
</dbReference>
<protein>
    <submittedName>
        <fullName evidence="3">DNA methylase</fullName>
    </submittedName>
</protein>
<dbReference type="InterPro" id="IPR017961">
    <property type="entry name" value="DNA_pol_Y-fam_little_finger"/>
</dbReference>
<dbReference type="Proteomes" id="UP000591071">
    <property type="component" value="Unassembled WGS sequence"/>
</dbReference>
<dbReference type="GO" id="GO:0005829">
    <property type="term" value="C:cytosol"/>
    <property type="evidence" value="ECO:0007669"/>
    <property type="project" value="TreeGrafter"/>
</dbReference>
<comment type="caution">
    <text evidence="3">The sequence shown here is derived from an EMBL/GenBank/DDBJ whole genome shotgun (WGS) entry which is preliminary data.</text>
</comment>
<dbReference type="GO" id="GO:0032259">
    <property type="term" value="P:methylation"/>
    <property type="evidence" value="ECO:0007669"/>
    <property type="project" value="UniProtKB-KW"/>
</dbReference>
<organism evidence="3 4">
    <name type="scientific">Megasphaera hexanoica</name>
    <dbReference type="NCBI Taxonomy" id="1675036"/>
    <lineage>
        <taxon>Bacteria</taxon>
        <taxon>Bacillati</taxon>
        <taxon>Bacillota</taxon>
        <taxon>Negativicutes</taxon>
        <taxon>Veillonellales</taxon>
        <taxon>Veillonellaceae</taxon>
        <taxon>Megasphaera</taxon>
    </lineage>
</organism>
<evidence type="ECO:0000313" key="3">
    <source>
        <dbReference type="EMBL" id="NME29052.1"/>
    </source>
</evidence>
<evidence type="ECO:0000259" key="2">
    <source>
        <dbReference type="PROSITE" id="PS50173"/>
    </source>
</evidence>
<dbReference type="InterPro" id="IPR050116">
    <property type="entry name" value="DNA_polymerase-Y"/>
</dbReference>
<dbReference type="PANTHER" id="PTHR11076:SF35">
    <property type="entry name" value="DNA REPAIR PROTEIN HOMOLOG YOBH"/>
    <property type="match status" value="1"/>
</dbReference>
<dbReference type="GO" id="GO:0042276">
    <property type="term" value="P:error-prone translesion synthesis"/>
    <property type="evidence" value="ECO:0007669"/>
    <property type="project" value="TreeGrafter"/>
</dbReference>
<dbReference type="GO" id="GO:0003684">
    <property type="term" value="F:damaged DNA binding"/>
    <property type="evidence" value="ECO:0007669"/>
    <property type="project" value="InterPro"/>
</dbReference>
<dbReference type="Gene3D" id="1.10.150.20">
    <property type="entry name" value="5' to 3' exonuclease, C-terminal subdomain"/>
    <property type="match status" value="1"/>
</dbReference>
<accession>A0A848BTK9</accession>
<dbReference type="InterPro" id="IPR001126">
    <property type="entry name" value="UmuC"/>
</dbReference>
<dbReference type="EMBL" id="JABAFG010000019">
    <property type="protein sequence ID" value="NME29052.1"/>
    <property type="molecule type" value="Genomic_DNA"/>
</dbReference>
<comment type="similarity">
    <text evidence="1">Belongs to the DNA polymerase type-Y family.</text>
</comment>
<dbReference type="PROSITE" id="PS50173">
    <property type="entry name" value="UMUC"/>
    <property type="match status" value="1"/>
</dbReference>
<dbReference type="AlphaFoldDB" id="A0A848BTK9"/>
<evidence type="ECO:0000313" key="4">
    <source>
        <dbReference type="Proteomes" id="UP000591071"/>
    </source>
</evidence>
<dbReference type="PANTHER" id="PTHR11076">
    <property type="entry name" value="DNA REPAIR POLYMERASE UMUC / TRANSFERASE FAMILY MEMBER"/>
    <property type="match status" value="1"/>
</dbReference>
<proteinExistence type="inferred from homology"/>
<dbReference type="Gene3D" id="3.30.70.270">
    <property type="match status" value="1"/>
</dbReference>
<dbReference type="GO" id="GO:0009432">
    <property type="term" value="P:SOS response"/>
    <property type="evidence" value="ECO:0007669"/>
    <property type="project" value="TreeGrafter"/>
</dbReference>
<dbReference type="SUPFAM" id="SSF56672">
    <property type="entry name" value="DNA/RNA polymerases"/>
    <property type="match status" value="1"/>
</dbReference>
<sequence>MGRTYVAIDLKSFYASVECRERGLDPLMTYLVVADQSRTDKTICLAVSPALKSWGIPSRPRLFEVIRAVQDINVRRKVKLGRGFTTVSYDDRDVRAHPDVGLVYHIARPRMALYLQYSTKIYGMYLRYVAPEDIHVYSIDEVLMDVTAYLSLYGMTARELAERMVQDVLQETGITATVGIGTNLYLAKVAMDIMAKHLPGDSHGMRIASLDEISYRQFLWQHRPLTDFWRIGRGIAQKLEENGLYTMKDIARISRKEEAFLYKLFGIQAELLIDHSWGYEPCTIEDIKRWRPQKHSVGSGQVLHHPYDTEKARLIVWEMAEALSLELVDMGLVTEMLVLTIGYDRISLKQDRAYTGDIVHDSYGRAVPKHAHGTIHLGVQTTSTRLITEGAVRLYDRIIEPRLWVRRVCLTAEHVRDERGALYEMDTLFDSPSGMTREESERERRQQHAILHIQKRFGKNAIIKGRNLEEGATTRDRNEQIGGHRA</sequence>
<keyword evidence="3" id="KW-0808">Transferase</keyword>
<dbReference type="InterPro" id="IPR043128">
    <property type="entry name" value="Rev_trsase/Diguanyl_cyclase"/>
</dbReference>
<dbReference type="GO" id="GO:0003887">
    <property type="term" value="F:DNA-directed DNA polymerase activity"/>
    <property type="evidence" value="ECO:0007669"/>
    <property type="project" value="TreeGrafter"/>
</dbReference>
<dbReference type="Pfam" id="PF00817">
    <property type="entry name" value="IMS"/>
    <property type="match status" value="1"/>
</dbReference>
<keyword evidence="3" id="KW-0489">Methyltransferase</keyword>
<evidence type="ECO:0000256" key="1">
    <source>
        <dbReference type="ARBA" id="ARBA00010945"/>
    </source>
</evidence>
<feature type="domain" description="UmuC" evidence="2">
    <location>
        <begin position="5"/>
        <end position="232"/>
    </location>
</feature>
<dbReference type="RefSeq" id="WP_170087938.1">
    <property type="nucleotide sequence ID" value="NZ_JABAFG010000019.1"/>
</dbReference>
<gene>
    <name evidence="3" type="ORF">HF872_10540</name>
</gene>
<dbReference type="GO" id="GO:0006281">
    <property type="term" value="P:DNA repair"/>
    <property type="evidence" value="ECO:0007669"/>
    <property type="project" value="InterPro"/>
</dbReference>
<reference evidence="3 4" key="1">
    <citation type="submission" date="2020-04" db="EMBL/GenBank/DDBJ databases">
        <authorList>
            <person name="Hitch T.C.A."/>
            <person name="Wylensek D."/>
            <person name="Clavel T."/>
        </authorList>
    </citation>
    <scope>NUCLEOTIDE SEQUENCE [LARGE SCALE GENOMIC DNA]</scope>
    <source>
        <strain evidence="3 4">Oil-RF-744-FAT-WT-6-1</strain>
    </source>
</reference>
<name>A0A848BTK9_9FIRM</name>